<dbReference type="EMBL" id="BK032787">
    <property type="protein sequence ID" value="DAF60372.1"/>
    <property type="molecule type" value="Genomic_DNA"/>
</dbReference>
<proteinExistence type="predicted"/>
<sequence length="49" mass="5277">MLTEKAAVKLVLQELGASPNALRTTLVHNGEIKAKTVIAHKKRPDLSAN</sequence>
<accession>A0A8S5TAM7</accession>
<protein>
    <submittedName>
        <fullName evidence="1">Uncharacterized protein</fullName>
    </submittedName>
</protein>
<organism evidence="1">
    <name type="scientific">Siphoviridae sp. ctwuP1</name>
    <dbReference type="NCBI Taxonomy" id="2827972"/>
    <lineage>
        <taxon>Viruses</taxon>
        <taxon>Duplodnaviria</taxon>
        <taxon>Heunggongvirae</taxon>
        <taxon>Uroviricota</taxon>
        <taxon>Caudoviricetes</taxon>
    </lineage>
</organism>
<evidence type="ECO:0000313" key="1">
    <source>
        <dbReference type="EMBL" id="DAF60372.1"/>
    </source>
</evidence>
<reference evidence="1" key="1">
    <citation type="journal article" date="2021" name="Proc. Natl. Acad. Sci. U.S.A.">
        <title>A Catalog of Tens of Thousands of Viruses from Human Metagenomes Reveals Hidden Associations with Chronic Diseases.</title>
        <authorList>
            <person name="Tisza M.J."/>
            <person name="Buck C.B."/>
        </authorList>
    </citation>
    <scope>NUCLEOTIDE SEQUENCE</scope>
    <source>
        <strain evidence="1">CtwuP1</strain>
    </source>
</reference>
<name>A0A8S5TAM7_9CAUD</name>